<dbReference type="Proteomes" id="UP001595817">
    <property type="component" value="Unassembled WGS sequence"/>
</dbReference>
<dbReference type="EMBL" id="JBHSEC010000020">
    <property type="protein sequence ID" value="MFC4411600.1"/>
    <property type="molecule type" value="Genomic_DNA"/>
</dbReference>
<protein>
    <submittedName>
        <fullName evidence="1">Uncharacterized protein</fullName>
    </submittedName>
</protein>
<proteinExistence type="predicted"/>
<gene>
    <name evidence="1" type="ORF">ACFOZY_14325</name>
</gene>
<evidence type="ECO:0000313" key="1">
    <source>
        <dbReference type="EMBL" id="MFC4411600.1"/>
    </source>
</evidence>
<sequence length="49" mass="5775">MKFYVASSFSNREAVNHVANHLKKRGHIQTYDWTINAKAKEEQTFTFDD</sequence>
<evidence type="ECO:0000313" key="2">
    <source>
        <dbReference type="Proteomes" id="UP001595817"/>
    </source>
</evidence>
<comment type="caution">
    <text evidence="1">The sequence shown here is derived from an EMBL/GenBank/DDBJ whole genome shotgun (WGS) entry which is preliminary data.</text>
</comment>
<organism evidence="1 2">
    <name type="scientific">Chungangia koreensis</name>
    <dbReference type="NCBI Taxonomy" id="752657"/>
    <lineage>
        <taxon>Bacteria</taxon>
        <taxon>Bacillati</taxon>
        <taxon>Bacillota</taxon>
        <taxon>Bacilli</taxon>
        <taxon>Lactobacillales</taxon>
        <taxon>Chungangia</taxon>
    </lineage>
</organism>
<name>A0ABV8X822_9LACT</name>
<dbReference type="RefSeq" id="WP_378156717.1">
    <property type="nucleotide sequence ID" value="NZ_JBHSEC010000020.1"/>
</dbReference>
<reference evidence="2" key="1">
    <citation type="journal article" date="2019" name="Int. J. Syst. Evol. Microbiol.">
        <title>The Global Catalogue of Microorganisms (GCM) 10K type strain sequencing project: providing services to taxonomists for standard genome sequencing and annotation.</title>
        <authorList>
            <consortium name="The Broad Institute Genomics Platform"/>
            <consortium name="The Broad Institute Genome Sequencing Center for Infectious Disease"/>
            <person name="Wu L."/>
            <person name="Ma J."/>
        </authorList>
    </citation>
    <scope>NUCLEOTIDE SEQUENCE [LARGE SCALE GENOMIC DNA]</scope>
    <source>
        <strain evidence="2">CCUG 59778</strain>
    </source>
</reference>
<accession>A0ABV8X822</accession>
<keyword evidence="2" id="KW-1185">Reference proteome</keyword>